<dbReference type="SUPFAM" id="SSF55073">
    <property type="entry name" value="Nucleotide cyclase"/>
    <property type="match status" value="1"/>
</dbReference>
<evidence type="ECO:0000313" key="2">
    <source>
        <dbReference type="EMBL" id="GIJ56316.1"/>
    </source>
</evidence>
<dbReference type="InterPro" id="IPR011990">
    <property type="entry name" value="TPR-like_helical_dom_sf"/>
</dbReference>
<dbReference type="InterPro" id="IPR043128">
    <property type="entry name" value="Rev_trsase/Diguanyl_cyclase"/>
</dbReference>
<protein>
    <recommendedName>
        <fullName evidence="1">GGDEF domain-containing protein</fullName>
    </recommendedName>
</protein>
<dbReference type="InterPro" id="IPR019734">
    <property type="entry name" value="TPR_rpt"/>
</dbReference>
<dbReference type="InterPro" id="IPR029787">
    <property type="entry name" value="Nucleotide_cyclase"/>
</dbReference>
<dbReference type="GO" id="GO:0016887">
    <property type="term" value="F:ATP hydrolysis activity"/>
    <property type="evidence" value="ECO:0007669"/>
    <property type="project" value="InterPro"/>
</dbReference>
<dbReference type="SUPFAM" id="SSF48452">
    <property type="entry name" value="TPR-like"/>
    <property type="match status" value="1"/>
</dbReference>
<dbReference type="SUPFAM" id="SSF52540">
    <property type="entry name" value="P-loop containing nucleoside triphosphate hydrolases"/>
    <property type="match status" value="1"/>
</dbReference>
<dbReference type="CDD" id="cd01949">
    <property type="entry name" value="GGDEF"/>
    <property type="match status" value="1"/>
</dbReference>
<dbReference type="SMART" id="SM00267">
    <property type="entry name" value="GGDEF"/>
    <property type="match status" value="1"/>
</dbReference>
<dbReference type="InterPro" id="IPR000160">
    <property type="entry name" value="GGDEF_dom"/>
</dbReference>
<dbReference type="RefSeq" id="WP_203994428.1">
    <property type="nucleotide sequence ID" value="NZ_BOPG01000024.1"/>
</dbReference>
<dbReference type="PANTHER" id="PTHR47691:SF3">
    <property type="entry name" value="HTH-TYPE TRANSCRIPTIONAL REGULATOR RV0890C-RELATED"/>
    <property type="match status" value="1"/>
</dbReference>
<dbReference type="InterPro" id="IPR049945">
    <property type="entry name" value="AAA_22"/>
</dbReference>
<keyword evidence="3" id="KW-1185">Reference proteome</keyword>
<dbReference type="AlphaFoldDB" id="A0A8J3Z6U5"/>
<feature type="domain" description="GGDEF" evidence="1">
    <location>
        <begin position="40"/>
        <end position="172"/>
    </location>
</feature>
<dbReference type="Gene3D" id="3.40.50.300">
    <property type="entry name" value="P-loop containing nucleotide triphosphate hydrolases"/>
    <property type="match status" value="1"/>
</dbReference>
<dbReference type="Proteomes" id="UP000612585">
    <property type="component" value="Unassembled WGS sequence"/>
</dbReference>
<dbReference type="Pfam" id="PF25872">
    <property type="entry name" value="HTH_77"/>
    <property type="match status" value="1"/>
</dbReference>
<comment type="caution">
    <text evidence="2">The sequence shown here is derived from an EMBL/GenBank/DDBJ whole genome shotgun (WGS) entry which is preliminary data.</text>
</comment>
<gene>
    <name evidence="2" type="ORF">Vau01_038320</name>
</gene>
<dbReference type="Pfam" id="PF13424">
    <property type="entry name" value="TPR_12"/>
    <property type="match status" value="1"/>
</dbReference>
<dbReference type="PRINTS" id="PR00364">
    <property type="entry name" value="DISEASERSIST"/>
</dbReference>
<name>A0A8J3Z6U5_9ACTN</name>
<evidence type="ECO:0000259" key="1">
    <source>
        <dbReference type="PROSITE" id="PS50887"/>
    </source>
</evidence>
<sequence>MTGDEPLNEPITDALTGAYSRGLLAPRLTEELARASRSSTGCALFLFDVDYFKSVNDAYGHQRGDEVLRELAARVHGLVRAYDVLFRYGGDELILLLPDTARADAVAVALRLVDGIKGTEFAGTPPLTVSVSLGVAVFPDDATDPDGLIAVADRRNYLAKHRGRACAVADDAEETADQARPVSSRLLERDLPMTAARDFLTRLIADQSGAMAVTGDRGAGYTRFLEEVARSGRLRGFEVVEADDAAQVRIPRTDRAVLVVVDGPVGADVMAGWVAGAGGPLGVVHHAGAPDDAAPLPLVETVELLAWSSAALRVWLRNGLRGEPSRILLDWLLNRSGGLPARVAAEVDRLSESGGLVRESGGGWTVAPALLGRSRPARKPLPVPLTELVGRQQETAQVVRLISEGRLVTLVGPGGIGKTRLSLAAAATVADAYADGVVFVSLAAAHSADDVVAALAHALDVTQLSGQVAAEALTAHLAEQSTLLVLDNVEASPDAADVIADLLAAAPGVAVLVSTRERLGVYGEQVYAVPPLALPDPADLPPGQAGVAVALAASPALALFVARARAATYQFAVTIENLRTLIDLCRRLDGLPLAIELAAAHADTLNPAEMLAELTNRLDLPGPGLRGVPERQRTLRGAIEWSVDRLTPEERELFVSLGAFRGGATLDAIGAVCPHEPELGKRLATLVDKSLVRAEPDTADGTRYALLETMVAYTAEHLPAAAGGPRDHHAAHFAALAAAAGTELTGPDQGAWQARVEREYANLGHAFGHALSLDRSDTAAGIALGIWRFWRSGAYLGDGRRWLDRLLDTGPGDVVRARVLHAAAVLAAAQDDHETARRLAGESHDLARAAGDRRTVAQAANALGIAALAAGDYPTARGFFTEALTLWRDLGEPLGTAMAHGNLTKVALRLGDTGTAAGHAEECLALDRAQGNTRGIMLGLLCQGEIEQLRGDRPAARTALAEALALARSLGDLFGEAMARHQLGVVEAQDGHAREALAHMTAATALRRDIGDREDLAISLDALAWLLGADQPVLAARLLGAAAALRNQHRLAEPATAGGVARTSLVDDLRTALGADGLSAALDTGRWVGLDAVVDDAIEVSV</sequence>
<evidence type="ECO:0000313" key="3">
    <source>
        <dbReference type="Proteomes" id="UP000612585"/>
    </source>
</evidence>
<dbReference type="NCBIfam" id="TIGR00254">
    <property type="entry name" value="GGDEF"/>
    <property type="match status" value="1"/>
</dbReference>
<accession>A0A8J3Z6U5</accession>
<dbReference type="Pfam" id="PF13401">
    <property type="entry name" value="AAA_22"/>
    <property type="match status" value="1"/>
</dbReference>
<dbReference type="EMBL" id="BOPG01000024">
    <property type="protein sequence ID" value="GIJ56316.1"/>
    <property type="molecule type" value="Genomic_DNA"/>
</dbReference>
<dbReference type="SMART" id="SM00028">
    <property type="entry name" value="TPR"/>
    <property type="match status" value="4"/>
</dbReference>
<organism evidence="2 3">
    <name type="scientific">Virgisporangium aurantiacum</name>
    <dbReference type="NCBI Taxonomy" id="175570"/>
    <lineage>
        <taxon>Bacteria</taxon>
        <taxon>Bacillati</taxon>
        <taxon>Actinomycetota</taxon>
        <taxon>Actinomycetes</taxon>
        <taxon>Micromonosporales</taxon>
        <taxon>Micromonosporaceae</taxon>
        <taxon>Virgisporangium</taxon>
    </lineage>
</organism>
<dbReference type="InterPro" id="IPR027417">
    <property type="entry name" value="P-loop_NTPase"/>
</dbReference>
<reference evidence="2" key="1">
    <citation type="submission" date="2021-01" db="EMBL/GenBank/DDBJ databases">
        <title>Whole genome shotgun sequence of Virgisporangium aurantiacum NBRC 16421.</title>
        <authorList>
            <person name="Komaki H."/>
            <person name="Tamura T."/>
        </authorList>
    </citation>
    <scope>NUCLEOTIDE SEQUENCE</scope>
    <source>
        <strain evidence="2">NBRC 16421</strain>
    </source>
</reference>
<proteinExistence type="predicted"/>
<dbReference type="PROSITE" id="PS50887">
    <property type="entry name" value="GGDEF"/>
    <property type="match status" value="1"/>
</dbReference>
<dbReference type="Pfam" id="PF00990">
    <property type="entry name" value="GGDEF"/>
    <property type="match status" value="1"/>
</dbReference>
<dbReference type="PANTHER" id="PTHR47691">
    <property type="entry name" value="REGULATOR-RELATED"/>
    <property type="match status" value="1"/>
</dbReference>
<dbReference type="InterPro" id="IPR058852">
    <property type="entry name" value="HTH_77"/>
</dbReference>
<dbReference type="Gene3D" id="3.30.70.270">
    <property type="match status" value="1"/>
</dbReference>
<dbReference type="Gene3D" id="1.25.40.10">
    <property type="entry name" value="Tetratricopeptide repeat domain"/>
    <property type="match status" value="1"/>
</dbReference>